<dbReference type="EMBL" id="CP131060">
    <property type="protein sequence ID" value="WNY24483.1"/>
    <property type="molecule type" value="Genomic_DNA"/>
</dbReference>
<sequence>MLEIEQDLESFCKCGDITLNLNHIETIGLKNKTRKDIENLVSVKDSISDEDVMHYLTIGNLCKMELDAICRTPTATLLALLDNF</sequence>
<evidence type="ECO:0000313" key="1">
    <source>
        <dbReference type="EMBL" id="WNY24483.1"/>
    </source>
</evidence>
<dbReference type="AlphaFoldDB" id="A0AA96V3T9"/>
<keyword evidence="2" id="KW-1185">Reference proteome</keyword>
<dbReference type="RefSeq" id="WP_338102570.1">
    <property type="nucleotide sequence ID" value="NZ_CP131060.1"/>
</dbReference>
<name>A0AA96V3T9_9EURY</name>
<gene>
    <name evidence="1" type="ORF">MsAc7_00050</name>
</gene>
<proteinExistence type="predicted"/>
<accession>A0AA96V3T9</accession>
<dbReference type="Proteomes" id="UP001303587">
    <property type="component" value="Chromosome"/>
</dbReference>
<protein>
    <submittedName>
        <fullName evidence="1">Uncharacterized protein</fullName>
    </submittedName>
</protein>
<reference evidence="1 2" key="1">
    <citation type="submission" date="2023-07" db="EMBL/GenBank/DDBJ databases">
        <title>Closed genoem sequence of Methanosarcinaceae archaeon Ac7.</title>
        <authorList>
            <person name="Poehlein A."/>
            <person name="Protasov E."/>
            <person name="Platt K."/>
            <person name="Reeh H."/>
            <person name="Daniel R."/>
            <person name="Brune A."/>
        </authorList>
    </citation>
    <scope>NUCLEOTIDE SEQUENCE [LARGE SCALE GENOMIC DNA]</scope>
    <source>
        <strain evidence="1 2">Ac7</strain>
    </source>
</reference>
<evidence type="ECO:0000313" key="2">
    <source>
        <dbReference type="Proteomes" id="UP001303587"/>
    </source>
</evidence>
<organism evidence="1 2">
    <name type="scientific">Methanolapillus millepedarum</name>
    <dbReference type="NCBI Taxonomy" id="3028296"/>
    <lineage>
        <taxon>Archaea</taxon>
        <taxon>Methanobacteriati</taxon>
        <taxon>Methanobacteriota</taxon>
        <taxon>Stenosarchaea group</taxon>
        <taxon>Methanomicrobia</taxon>
        <taxon>Methanosarcinales</taxon>
        <taxon>Methanosarcinaceae</taxon>
        <taxon>Methanolapillus</taxon>
    </lineage>
</organism>
<dbReference type="GeneID" id="89229126"/>